<reference evidence="1 2" key="2">
    <citation type="journal article" date="2022" name="Mol. Ecol. Resour.">
        <title>The genomes of chicory, endive, great burdock and yacon provide insights into Asteraceae paleo-polyploidization history and plant inulin production.</title>
        <authorList>
            <person name="Fan W."/>
            <person name="Wang S."/>
            <person name="Wang H."/>
            <person name="Wang A."/>
            <person name="Jiang F."/>
            <person name="Liu H."/>
            <person name="Zhao H."/>
            <person name="Xu D."/>
            <person name="Zhang Y."/>
        </authorList>
    </citation>
    <scope>NUCLEOTIDE SEQUENCE [LARGE SCALE GENOMIC DNA]</scope>
    <source>
        <strain evidence="2">cv. Yunnan</strain>
        <tissue evidence="1">Leaves</tissue>
    </source>
</reference>
<comment type="caution">
    <text evidence="1">The sequence shown here is derived from an EMBL/GenBank/DDBJ whole genome shotgun (WGS) entry which is preliminary data.</text>
</comment>
<gene>
    <name evidence="1" type="ORF">L1987_59623</name>
</gene>
<accession>A0ACB9D5S6</accession>
<protein>
    <submittedName>
        <fullName evidence="1">Uncharacterized protein</fullName>
    </submittedName>
</protein>
<keyword evidence="2" id="KW-1185">Reference proteome</keyword>
<evidence type="ECO:0000313" key="1">
    <source>
        <dbReference type="EMBL" id="KAI3741944.1"/>
    </source>
</evidence>
<proteinExistence type="predicted"/>
<name>A0ACB9D5S6_9ASTR</name>
<dbReference type="EMBL" id="CM042037">
    <property type="protein sequence ID" value="KAI3741944.1"/>
    <property type="molecule type" value="Genomic_DNA"/>
</dbReference>
<evidence type="ECO:0000313" key="2">
    <source>
        <dbReference type="Proteomes" id="UP001056120"/>
    </source>
</evidence>
<organism evidence="1 2">
    <name type="scientific">Smallanthus sonchifolius</name>
    <dbReference type="NCBI Taxonomy" id="185202"/>
    <lineage>
        <taxon>Eukaryota</taxon>
        <taxon>Viridiplantae</taxon>
        <taxon>Streptophyta</taxon>
        <taxon>Embryophyta</taxon>
        <taxon>Tracheophyta</taxon>
        <taxon>Spermatophyta</taxon>
        <taxon>Magnoliopsida</taxon>
        <taxon>eudicotyledons</taxon>
        <taxon>Gunneridae</taxon>
        <taxon>Pentapetalae</taxon>
        <taxon>asterids</taxon>
        <taxon>campanulids</taxon>
        <taxon>Asterales</taxon>
        <taxon>Asteraceae</taxon>
        <taxon>Asteroideae</taxon>
        <taxon>Heliantheae alliance</taxon>
        <taxon>Millerieae</taxon>
        <taxon>Smallanthus</taxon>
    </lineage>
</organism>
<reference evidence="2" key="1">
    <citation type="journal article" date="2022" name="Mol. Ecol. Resour.">
        <title>The genomes of chicory, endive, great burdock and yacon provide insights into Asteraceae palaeo-polyploidization history and plant inulin production.</title>
        <authorList>
            <person name="Fan W."/>
            <person name="Wang S."/>
            <person name="Wang H."/>
            <person name="Wang A."/>
            <person name="Jiang F."/>
            <person name="Liu H."/>
            <person name="Zhao H."/>
            <person name="Xu D."/>
            <person name="Zhang Y."/>
        </authorList>
    </citation>
    <scope>NUCLEOTIDE SEQUENCE [LARGE SCALE GENOMIC DNA]</scope>
    <source>
        <strain evidence="2">cv. Yunnan</strain>
    </source>
</reference>
<dbReference type="Proteomes" id="UP001056120">
    <property type="component" value="Linkage Group LG20"/>
</dbReference>
<sequence>MASYRPFPLLTSPQSNFGPPPPNQTSRPPPPQPQLRGNMYSQIWNYPNYTAPPVNPLPNQQQQYSSYPPPPPLDHAYPPPPSQLAPPGQMYFPSSQYPQFNNRAVMVVLTGCSG</sequence>